<gene>
    <name evidence="1" type="ORF">EVAR_83842_1</name>
</gene>
<proteinExistence type="predicted"/>
<dbReference type="Proteomes" id="UP000299102">
    <property type="component" value="Unassembled WGS sequence"/>
</dbReference>
<sequence>MKHGHRRVSFCRLHPLAVFLLEMEKRSELKSSRLPGFEHSRELRTTTVSNAMATPEVRVWRALLGTESVVYVELTYKTHSLTRLYLISSGLSRCP</sequence>
<protein>
    <submittedName>
        <fullName evidence="1">Uncharacterized protein</fullName>
    </submittedName>
</protein>
<name>A0A4C1UR44_EUMVA</name>
<keyword evidence="2" id="KW-1185">Reference proteome</keyword>
<dbReference type="EMBL" id="BGZK01000214">
    <property type="protein sequence ID" value="GBP28943.1"/>
    <property type="molecule type" value="Genomic_DNA"/>
</dbReference>
<dbReference type="AlphaFoldDB" id="A0A4C1UR44"/>
<evidence type="ECO:0000313" key="1">
    <source>
        <dbReference type="EMBL" id="GBP28943.1"/>
    </source>
</evidence>
<reference evidence="1 2" key="1">
    <citation type="journal article" date="2019" name="Commun. Biol.">
        <title>The bagworm genome reveals a unique fibroin gene that provides high tensile strength.</title>
        <authorList>
            <person name="Kono N."/>
            <person name="Nakamura H."/>
            <person name="Ohtoshi R."/>
            <person name="Tomita M."/>
            <person name="Numata K."/>
            <person name="Arakawa K."/>
        </authorList>
    </citation>
    <scope>NUCLEOTIDE SEQUENCE [LARGE SCALE GENOMIC DNA]</scope>
</reference>
<evidence type="ECO:0000313" key="2">
    <source>
        <dbReference type="Proteomes" id="UP000299102"/>
    </source>
</evidence>
<organism evidence="1 2">
    <name type="scientific">Eumeta variegata</name>
    <name type="common">Bagworm moth</name>
    <name type="synonym">Eumeta japonica</name>
    <dbReference type="NCBI Taxonomy" id="151549"/>
    <lineage>
        <taxon>Eukaryota</taxon>
        <taxon>Metazoa</taxon>
        <taxon>Ecdysozoa</taxon>
        <taxon>Arthropoda</taxon>
        <taxon>Hexapoda</taxon>
        <taxon>Insecta</taxon>
        <taxon>Pterygota</taxon>
        <taxon>Neoptera</taxon>
        <taxon>Endopterygota</taxon>
        <taxon>Lepidoptera</taxon>
        <taxon>Glossata</taxon>
        <taxon>Ditrysia</taxon>
        <taxon>Tineoidea</taxon>
        <taxon>Psychidae</taxon>
        <taxon>Oiketicinae</taxon>
        <taxon>Eumeta</taxon>
    </lineage>
</organism>
<accession>A0A4C1UR44</accession>
<comment type="caution">
    <text evidence="1">The sequence shown here is derived from an EMBL/GenBank/DDBJ whole genome shotgun (WGS) entry which is preliminary data.</text>
</comment>